<evidence type="ECO:0000259" key="13">
    <source>
        <dbReference type="Pfam" id="PF01370"/>
    </source>
</evidence>
<proteinExistence type="predicted"/>
<evidence type="ECO:0000256" key="4">
    <source>
        <dbReference type="ARBA" id="ARBA00022793"/>
    </source>
</evidence>
<comment type="caution">
    <text evidence="14">The sequence shown here is derived from an EMBL/GenBank/DDBJ whole genome shotgun (WGS) entry which is preliminary data.</text>
</comment>
<gene>
    <name evidence="14" type="ORF">BRW65_16555</name>
</gene>
<sequence>MRALVTGAAGFLGSHLCDRLRRDGIEVLGLDNFYTGRRENLTHLEGDPGFSFSEHDVRRPLDAAAVTGPLDLVFNMACPGSPFAFQRDPVFTLDTNYLGTRNVLELALDKDAVMLQASTSEIYGDPTVHPQTESYWGNVNCFGPRACYDEGKRVAETLMLEYARRFGARIKVVRIFNTYGPRMDPEDGRIVSQFIVQALRGEPITIFGDGSQTRSFCYVDDLIDGLVKMATSESSFTGPVNLGSQDELTALEVARIIKEMTGSSSPIVFQPLPEDDPKKRKPDIALAESQLDWRPVVPFGPGVKLTIEHLRSADPGR</sequence>
<reference evidence="14 15" key="1">
    <citation type="submission" date="2016-11" db="EMBL/GenBank/DDBJ databases">
        <title>Genome sequences of unsequenced Mycobacteria.</title>
        <authorList>
            <person name="Greninger A.L."/>
            <person name="Fang F."/>
            <person name="Jerome K.R."/>
        </authorList>
    </citation>
    <scope>NUCLEOTIDE SEQUENCE [LARGE SCALE GENOMIC DNA]</scope>
    <source>
        <strain evidence="14 15">M11</strain>
    </source>
</reference>
<dbReference type="GO" id="GO:0048040">
    <property type="term" value="F:UDP-glucuronate decarboxylase activity"/>
    <property type="evidence" value="ECO:0007669"/>
    <property type="project" value="TreeGrafter"/>
</dbReference>
<evidence type="ECO:0000256" key="11">
    <source>
        <dbReference type="ARBA" id="ARBA00023239"/>
    </source>
</evidence>
<keyword evidence="8" id="KW-0333">Golgi apparatus</keyword>
<dbReference type="Gene3D" id="3.40.50.720">
    <property type="entry name" value="NAD(P)-binding Rossmann-like Domain"/>
    <property type="match status" value="1"/>
</dbReference>
<evidence type="ECO:0000256" key="7">
    <source>
        <dbReference type="ARBA" id="ARBA00023027"/>
    </source>
</evidence>
<organism evidence="14 15">
    <name type="scientific">Mycobacterium paraffinicum</name>
    <dbReference type="NCBI Taxonomy" id="53378"/>
    <lineage>
        <taxon>Bacteria</taxon>
        <taxon>Bacillati</taxon>
        <taxon>Actinomycetota</taxon>
        <taxon>Actinomycetes</taxon>
        <taxon>Mycobacteriales</taxon>
        <taxon>Mycobacteriaceae</taxon>
        <taxon>Mycobacterium</taxon>
    </lineage>
</organism>
<name>A0A1Q4HT23_9MYCO</name>
<comment type="cofactor">
    <cofactor evidence="1">
        <name>NAD(+)</name>
        <dbReference type="ChEBI" id="CHEBI:57540"/>
    </cofactor>
</comment>
<evidence type="ECO:0000313" key="14">
    <source>
        <dbReference type="EMBL" id="OJZ72660.1"/>
    </source>
</evidence>
<keyword evidence="3" id="KW-0812">Transmembrane</keyword>
<dbReference type="InterPro" id="IPR044516">
    <property type="entry name" value="UXS-like"/>
</dbReference>
<dbReference type="AlphaFoldDB" id="A0A1Q4HT23"/>
<dbReference type="STRING" id="53378.BRW65_16555"/>
<dbReference type="GO" id="GO:0042732">
    <property type="term" value="P:D-xylose metabolic process"/>
    <property type="evidence" value="ECO:0007669"/>
    <property type="project" value="InterPro"/>
</dbReference>
<evidence type="ECO:0000256" key="5">
    <source>
        <dbReference type="ARBA" id="ARBA00022968"/>
    </source>
</evidence>
<keyword evidence="5" id="KW-0735">Signal-anchor</keyword>
<comment type="subcellular location">
    <subcellularLocation>
        <location evidence="2">Golgi apparatus membrane</location>
        <topology evidence="2">Single-pass type II membrane protein</topology>
    </subcellularLocation>
    <subcellularLocation>
        <location evidence="12">Golgi apparatus</location>
        <location evidence="12">Golgi stack membrane</location>
    </subcellularLocation>
</comment>
<dbReference type="FunFam" id="3.40.50.720:FF:000065">
    <property type="entry name" value="UDP-glucuronic acid decarboxylase 1"/>
    <property type="match status" value="1"/>
</dbReference>
<evidence type="ECO:0000256" key="10">
    <source>
        <dbReference type="ARBA" id="ARBA00023180"/>
    </source>
</evidence>
<dbReference type="EMBL" id="MPNT01000014">
    <property type="protein sequence ID" value="OJZ72660.1"/>
    <property type="molecule type" value="Genomic_DNA"/>
</dbReference>
<evidence type="ECO:0000313" key="15">
    <source>
        <dbReference type="Proteomes" id="UP000186438"/>
    </source>
</evidence>
<dbReference type="Proteomes" id="UP000186438">
    <property type="component" value="Unassembled WGS sequence"/>
</dbReference>
<evidence type="ECO:0000256" key="6">
    <source>
        <dbReference type="ARBA" id="ARBA00022989"/>
    </source>
</evidence>
<dbReference type="GO" id="GO:0005737">
    <property type="term" value="C:cytoplasm"/>
    <property type="evidence" value="ECO:0007669"/>
    <property type="project" value="TreeGrafter"/>
</dbReference>
<dbReference type="SUPFAM" id="SSF51735">
    <property type="entry name" value="NAD(P)-binding Rossmann-fold domains"/>
    <property type="match status" value="1"/>
</dbReference>
<feature type="domain" description="NAD-dependent epimerase/dehydratase" evidence="13">
    <location>
        <begin position="3"/>
        <end position="235"/>
    </location>
</feature>
<keyword evidence="7" id="KW-0520">NAD</keyword>
<protein>
    <submittedName>
        <fullName evidence="14">NAD-dependent dehydratase</fullName>
    </submittedName>
</protein>
<dbReference type="RefSeq" id="WP_073876478.1">
    <property type="nucleotide sequence ID" value="NZ_MPNT01000014.1"/>
</dbReference>
<accession>A0A1Q4HT23</accession>
<dbReference type="PANTHER" id="PTHR43078">
    <property type="entry name" value="UDP-GLUCURONIC ACID DECARBOXYLASE-RELATED"/>
    <property type="match status" value="1"/>
</dbReference>
<keyword evidence="4" id="KW-0210">Decarboxylase</keyword>
<dbReference type="Pfam" id="PF01370">
    <property type="entry name" value="Epimerase"/>
    <property type="match status" value="1"/>
</dbReference>
<evidence type="ECO:0000256" key="8">
    <source>
        <dbReference type="ARBA" id="ARBA00023034"/>
    </source>
</evidence>
<evidence type="ECO:0000256" key="3">
    <source>
        <dbReference type="ARBA" id="ARBA00022692"/>
    </source>
</evidence>
<keyword evidence="9" id="KW-0472">Membrane</keyword>
<dbReference type="CDD" id="cd05230">
    <property type="entry name" value="UGD_SDR_e"/>
    <property type="match status" value="1"/>
</dbReference>
<keyword evidence="15" id="KW-1185">Reference proteome</keyword>
<evidence type="ECO:0000256" key="2">
    <source>
        <dbReference type="ARBA" id="ARBA00004323"/>
    </source>
</evidence>
<keyword evidence="10" id="KW-0325">Glycoprotein</keyword>
<evidence type="ECO:0000256" key="1">
    <source>
        <dbReference type="ARBA" id="ARBA00001911"/>
    </source>
</evidence>
<dbReference type="PANTHER" id="PTHR43078:SF6">
    <property type="entry name" value="UDP-GLUCURONIC ACID DECARBOXYLASE 1"/>
    <property type="match status" value="1"/>
</dbReference>
<dbReference type="InterPro" id="IPR036291">
    <property type="entry name" value="NAD(P)-bd_dom_sf"/>
</dbReference>
<evidence type="ECO:0000256" key="12">
    <source>
        <dbReference type="ARBA" id="ARBA00037859"/>
    </source>
</evidence>
<dbReference type="InterPro" id="IPR001509">
    <property type="entry name" value="Epimerase_deHydtase"/>
</dbReference>
<dbReference type="OrthoDB" id="9801785at2"/>
<keyword evidence="6" id="KW-1133">Transmembrane helix</keyword>
<dbReference type="GO" id="GO:0070403">
    <property type="term" value="F:NAD+ binding"/>
    <property type="evidence" value="ECO:0007669"/>
    <property type="project" value="InterPro"/>
</dbReference>
<evidence type="ECO:0000256" key="9">
    <source>
        <dbReference type="ARBA" id="ARBA00023136"/>
    </source>
</evidence>
<keyword evidence="11" id="KW-0456">Lyase</keyword>